<reference evidence="3 4" key="1">
    <citation type="submission" date="2019-04" db="EMBL/GenBank/DDBJ databases">
        <authorList>
            <person name="Van Vliet M D."/>
        </authorList>
    </citation>
    <scope>NUCLEOTIDE SEQUENCE [LARGE SCALE GENOMIC DNA]</scope>
    <source>
        <strain evidence="3 4">F21</strain>
    </source>
</reference>
<proteinExistence type="predicted"/>
<dbReference type="AlphaFoldDB" id="A0A6C2UXD2"/>
<sequence length="300" mass="34467">MTHIKSLTRVMILITMFIPGLLFAQHHKEKLSPVLFEHLRINVADKEATAKWYVENVGLEIIPSDNDDVVYVADKDHNFMFEFSSIPGLKNAYSDVDLNAYHLAFEGHATIEAVAEKMLENGATQLGEIYRNKVGDYVFNLQDPNGFAAQLINRVDAFYPDPVKSTIRFEHFAFNTEDQMLSALWYVQFMDLTIPWSKDIKADNNNYRTYRVPYIGDVEERMSFELFGKDLECSLNNMPHEVIHTAFSTDEPEKLAKRMIHGGARQVGEKRTEPNGDIIIDLYDPRGIPLRLIKRKPPIL</sequence>
<feature type="domain" description="VOC" evidence="2">
    <location>
        <begin position="168"/>
        <end position="295"/>
    </location>
</feature>
<keyword evidence="4" id="KW-1185">Reference proteome</keyword>
<feature type="transmembrane region" description="Helical" evidence="1">
    <location>
        <begin position="6"/>
        <end position="24"/>
    </location>
</feature>
<evidence type="ECO:0000313" key="3">
    <source>
        <dbReference type="EMBL" id="VGO23516.1"/>
    </source>
</evidence>
<dbReference type="InterPro" id="IPR037523">
    <property type="entry name" value="VOC_core"/>
</dbReference>
<keyword evidence="1" id="KW-0812">Transmembrane</keyword>
<dbReference type="Gene3D" id="3.10.180.10">
    <property type="entry name" value="2,3-Dihydroxybiphenyl 1,2-Dioxygenase, domain 1"/>
    <property type="match status" value="2"/>
</dbReference>
<dbReference type="InterPro" id="IPR029068">
    <property type="entry name" value="Glyas_Bleomycin-R_OHBP_Dase"/>
</dbReference>
<dbReference type="Proteomes" id="UP000346198">
    <property type="component" value="Unassembled WGS sequence"/>
</dbReference>
<dbReference type="CDD" id="cd06587">
    <property type="entry name" value="VOC"/>
    <property type="match status" value="1"/>
</dbReference>
<keyword evidence="1" id="KW-1133">Transmembrane helix</keyword>
<protein>
    <recommendedName>
        <fullName evidence="2">VOC domain-containing protein</fullName>
    </recommendedName>
</protein>
<dbReference type="PROSITE" id="PS51819">
    <property type="entry name" value="VOC"/>
    <property type="match status" value="2"/>
</dbReference>
<dbReference type="SUPFAM" id="SSF54593">
    <property type="entry name" value="Glyoxalase/Bleomycin resistance protein/Dihydroxybiphenyl dioxygenase"/>
    <property type="match status" value="2"/>
</dbReference>
<evidence type="ECO:0000259" key="2">
    <source>
        <dbReference type="PROSITE" id="PS51819"/>
    </source>
</evidence>
<name>A0A6C2UXD2_9BACT</name>
<keyword evidence="1" id="KW-0472">Membrane</keyword>
<accession>A0A6C2UXD2</accession>
<evidence type="ECO:0000256" key="1">
    <source>
        <dbReference type="SAM" id="Phobius"/>
    </source>
</evidence>
<feature type="domain" description="VOC" evidence="2">
    <location>
        <begin position="35"/>
        <end position="154"/>
    </location>
</feature>
<evidence type="ECO:0000313" key="4">
    <source>
        <dbReference type="Proteomes" id="UP000346198"/>
    </source>
</evidence>
<dbReference type="RefSeq" id="WP_136065954.1">
    <property type="nucleotide sequence ID" value="NZ_CAAHFH010000004.1"/>
</dbReference>
<organism evidence="3 4">
    <name type="scientific">Pontiella sulfatireligans</name>
    <dbReference type="NCBI Taxonomy" id="2750658"/>
    <lineage>
        <taxon>Bacteria</taxon>
        <taxon>Pseudomonadati</taxon>
        <taxon>Kiritimatiellota</taxon>
        <taxon>Kiritimatiellia</taxon>
        <taxon>Kiritimatiellales</taxon>
        <taxon>Pontiellaceae</taxon>
        <taxon>Pontiella</taxon>
    </lineage>
</organism>
<dbReference type="EMBL" id="CAAHFH010000004">
    <property type="protein sequence ID" value="VGO23516.1"/>
    <property type="molecule type" value="Genomic_DNA"/>
</dbReference>
<dbReference type="InterPro" id="IPR004360">
    <property type="entry name" value="Glyas_Fos-R_dOase_dom"/>
</dbReference>
<dbReference type="Pfam" id="PF00903">
    <property type="entry name" value="Glyoxalase"/>
    <property type="match status" value="2"/>
</dbReference>
<gene>
    <name evidence="3" type="ORF">SCARR_05623</name>
</gene>